<evidence type="ECO:0008006" key="3">
    <source>
        <dbReference type="Google" id="ProtNLM"/>
    </source>
</evidence>
<dbReference type="Pfam" id="PF11003">
    <property type="entry name" value="DUF2842"/>
    <property type="match status" value="1"/>
</dbReference>
<dbReference type="AlphaFoldDB" id="A0A3B0UL84"/>
<name>A0A3B0UL84_9ZZZZ</name>
<keyword evidence="1" id="KW-0472">Membrane</keyword>
<feature type="transmembrane region" description="Helical" evidence="1">
    <location>
        <begin position="12"/>
        <end position="32"/>
    </location>
</feature>
<dbReference type="InterPro" id="IPR021265">
    <property type="entry name" value="DUF2842"/>
</dbReference>
<protein>
    <recommendedName>
        <fullName evidence="3">DUF2842 domain-containing protein</fullName>
    </recommendedName>
</protein>
<accession>A0A3B0UL84</accession>
<keyword evidence="1" id="KW-1133">Transmembrane helix</keyword>
<reference evidence="2" key="1">
    <citation type="submission" date="2018-06" db="EMBL/GenBank/DDBJ databases">
        <authorList>
            <person name="Zhirakovskaya E."/>
        </authorList>
    </citation>
    <scope>NUCLEOTIDE SEQUENCE</scope>
</reference>
<gene>
    <name evidence="2" type="ORF">MNBD_ALPHA12-2293</name>
</gene>
<proteinExistence type="predicted"/>
<evidence type="ECO:0000313" key="2">
    <source>
        <dbReference type="EMBL" id="VAW20356.1"/>
    </source>
</evidence>
<feature type="transmembrane region" description="Helical" evidence="1">
    <location>
        <begin position="38"/>
        <end position="60"/>
    </location>
</feature>
<dbReference type="EMBL" id="UOEO01000135">
    <property type="protein sequence ID" value="VAW20356.1"/>
    <property type="molecule type" value="Genomic_DNA"/>
</dbReference>
<keyword evidence="1" id="KW-0812">Transmembrane</keyword>
<evidence type="ECO:0000256" key="1">
    <source>
        <dbReference type="SAM" id="Phobius"/>
    </source>
</evidence>
<sequence length="70" mass="7739">MKQRARKFAGIWLIIALLIVYSAVAVVISVQFLDWLPIWASLIYLAAAGLGWALPAGVIIKWMAKPDENS</sequence>
<organism evidence="2">
    <name type="scientific">hydrothermal vent metagenome</name>
    <dbReference type="NCBI Taxonomy" id="652676"/>
    <lineage>
        <taxon>unclassified sequences</taxon>
        <taxon>metagenomes</taxon>
        <taxon>ecological metagenomes</taxon>
    </lineage>
</organism>